<evidence type="ECO:0000256" key="2">
    <source>
        <dbReference type="ARBA" id="ARBA00022723"/>
    </source>
</evidence>
<dbReference type="GO" id="GO:0005634">
    <property type="term" value="C:nucleus"/>
    <property type="evidence" value="ECO:0007669"/>
    <property type="project" value="UniProtKB-SubCell"/>
</dbReference>
<feature type="domain" description="C2H2-type" evidence="11">
    <location>
        <begin position="365"/>
        <end position="392"/>
    </location>
</feature>
<dbReference type="SMART" id="SM00355">
    <property type="entry name" value="ZnF_C2H2"/>
    <property type="match status" value="12"/>
</dbReference>
<dbReference type="PANTHER" id="PTHR24379">
    <property type="entry name" value="KRAB AND ZINC FINGER DOMAIN-CONTAINING"/>
    <property type="match status" value="1"/>
</dbReference>
<evidence type="ECO:0000256" key="9">
    <source>
        <dbReference type="PROSITE-ProRule" id="PRU00042"/>
    </source>
</evidence>
<dbReference type="FunFam" id="3.30.160.60:FF:000100">
    <property type="entry name" value="Zinc finger 45-like"/>
    <property type="match status" value="1"/>
</dbReference>
<keyword evidence="7" id="KW-0804">Transcription</keyword>
<evidence type="ECO:0000313" key="12">
    <source>
        <dbReference type="EnsemblMetazoa" id="ENSAATROPP005244"/>
    </source>
</evidence>
<dbReference type="Pfam" id="PF13913">
    <property type="entry name" value="zf-C2HC_2"/>
    <property type="match status" value="1"/>
</dbReference>
<feature type="compositionally biased region" description="Basic and acidic residues" evidence="10">
    <location>
        <begin position="89"/>
        <end position="103"/>
    </location>
</feature>
<dbReference type="PROSITE" id="PS50157">
    <property type="entry name" value="ZINC_FINGER_C2H2_2"/>
    <property type="match status" value="7"/>
</dbReference>
<evidence type="ECO:0000256" key="10">
    <source>
        <dbReference type="SAM" id="MobiDB-lite"/>
    </source>
</evidence>
<evidence type="ECO:0000256" key="5">
    <source>
        <dbReference type="ARBA" id="ARBA00022833"/>
    </source>
</evidence>
<feature type="domain" description="C2H2-type" evidence="11">
    <location>
        <begin position="450"/>
        <end position="474"/>
    </location>
</feature>
<dbReference type="FunFam" id="3.30.160.60:FF:001289">
    <property type="entry name" value="Zinc finger protein 574"/>
    <property type="match status" value="1"/>
</dbReference>
<dbReference type="SUPFAM" id="SSF57667">
    <property type="entry name" value="beta-beta-alpha zinc fingers"/>
    <property type="match status" value="3"/>
</dbReference>
<reference evidence="12" key="1">
    <citation type="submission" date="2024-04" db="UniProtKB">
        <authorList>
            <consortium name="EnsemblMetazoa"/>
        </authorList>
    </citation>
    <scope>IDENTIFICATION</scope>
    <source>
        <strain evidence="12">EBRO</strain>
    </source>
</reference>
<dbReference type="GO" id="GO:0008270">
    <property type="term" value="F:zinc ion binding"/>
    <property type="evidence" value="ECO:0007669"/>
    <property type="project" value="UniProtKB-KW"/>
</dbReference>
<dbReference type="EnsemblMetazoa" id="ENSAATROPT005672">
    <property type="protein sequence ID" value="ENSAATROPP005244"/>
    <property type="gene ID" value="ENSAATROPG004569"/>
</dbReference>
<proteinExistence type="predicted"/>
<feature type="domain" description="C2H2-type" evidence="11">
    <location>
        <begin position="270"/>
        <end position="297"/>
    </location>
</feature>
<organism evidence="12 13">
    <name type="scientific">Anopheles atroparvus</name>
    <name type="common">European mosquito</name>
    <dbReference type="NCBI Taxonomy" id="41427"/>
    <lineage>
        <taxon>Eukaryota</taxon>
        <taxon>Metazoa</taxon>
        <taxon>Ecdysozoa</taxon>
        <taxon>Arthropoda</taxon>
        <taxon>Hexapoda</taxon>
        <taxon>Insecta</taxon>
        <taxon>Pterygota</taxon>
        <taxon>Neoptera</taxon>
        <taxon>Endopterygota</taxon>
        <taxon>Diptera</taxon>
        <taxon>Nematocera</taxon>
        <taxon>Culicoidea</taxon>
        <taxon>Culicidae</taxon>
        <taxon>Anophelinae</taxon>
        <taxon>Anopheles</taxon>
    </lineage>
</organism>
<sequence>MTEFRKANELFCSLVEQKQQNDIKNNLRIKIEVLAQNELDSIGSKCKIDDSIVLQGSENLTNTNPPTIQHEDNRDLIHEELIEEESYEDEPHNESSDGTDATKELQQTEEEPTCFLCNAFSGTHDAWTNHLQKAHSKMLPYRCEKCVIVLEDVRDLNDHFRTHRTPFGCLYCVEMFSSKADLDRHISECIGYRCDGCGKGFFLVSLLKEHTCSSSREQKVHIVSRLIGSHQKHKPHTPLFCPVCNEEFASNASLAQHFEREHPTKLITLHRCDLCPQKFTSLVAAREHRIAHKKEQAVKNGKANECSICLKSFKFNQELLLHLEKAHVDIAVTLHQCTKCNRKFTTEAKLQKHDYNTHQGRQPKFFCSFCGRVFNKRIGLQDHENIHRGVKEYRCYECNRHFAYKSSYDRHMQVVHNDAKLFTCEYCQKSFKRKPTLKVHLRLHTGEKPYQCDFCSRRFTDPSSFRKHKQKDHTLTNC</sequence>
<evidence type="ECO:0000256" key="1">
    <source>
        <dbReference type="ARBA" id="ARBA00004123"/>
    </source>
</evidence>
<protein>
    <recommendedName>
        <fullName evidence="11">C2H2-type domain-containing protein</fullName>
    </recommendedName>
</protein>
<keyword evidence="13" id="KW-1185">Reference proteome</keyword>
<evidence type="ECO:0000256" key="3">
    <source>
        <dbReference type="ARBA" id="ARBA00022737"/>
    </source>
</evidence>
<evidence type="ECO:0000256" key="4">
    <source>
        <dbReference type="ARBA" id="ARBA00022771"/>
    </source>
</evidence>
<keyword evidence="8" id="KW-0539">Nucleus</keyword>
<feature type="domain" description="C2H2-type" evidence="11">
    <location>
        <begin position="335"/>
        <end position="363"/>
    </location>
</feature>
<keyword evidence="4 9" id="KW-0863">Zinc-finger</keyword>
<evidence type="ECO:0000313" key="13">
    <source>
        <dbReference type="Proteomes" id="UP000075880"/>
    </source>
</evidence>
<feature type="region of interest" description="Disordered" evidence="10">
    <location>
        <begin position="85"/>
        <end position="105"/>
    </location>
</feature>
<evidence type="ECO:0000256" key="8">
    <source>
        <dbReference type="ARBA" id="ARBA00023242"/>
    </source>
</evidence>
<dbReference type="InterPro" id="IPR036236">
    <property type="entry name" value="Znf_C2H2_sf"/>
</dbReference>
<evidence type="ECO:0000256" key="7">
    <source>
        <dbReference type="ARBA" id="ARBA00023163"/>
    </source>
</evidence>
<dbReference type="Proteomes" id="UP000075880">
    <property type="component" value="Unassembled WGS sequence"/>
</dbReference>
<dbReference type="Pfam" id="PF00096">
    <property type="entry name" value="zf-C2H2"/>
    <property type="match status" value="3"/>
</dbReference>
<feature type="domain" description="C2H2-type" evidence="11">
    <location>
        <begin position="192"/>
        <end position="219"/>
    </location>
</feature>
<dbReference type="PANTHER" id="PTHR24379:SF127">
    <property type="entry name" value="BLOODY FINGERS-RELATED"/>
    <property type="match status" value="1"/>
</dbReference>
<dbReference type="GO" id="GO:0006357">
    <property type="term" value="P:regulation of transcription by RNA polymerase II"/>
    <property type="evidence" value="ECO:0007669"/>
    <property type="project" value="UniProtKB-ARBA"/>
</dbReference>
<feature type="domain" description="C2H2-type" evidence="11">
    <location>
        <begin position="393"/>
        <end position="421"/>
    </location>
</feature>
<dbReference type="AlphaFoldDB" id="A0AAG5D2Y0"/>
<dbReference type="PROSITE" id="PS00028">
    <property type="entry name" value="ZINC_FINGER_C2H2_1"/>
    <property type="match status" value="8"/>
</dbReference>
<comment type="subcellular location">
    <subcellularLocation>
        <location evidence="1">Nucleus</location>
    </subcellularLocation>
</comment>
<evidence type="ECO:0000259" key="11">
    <source>
        <dbReference type="PROSITE" id="PS50157"/>
    </source>
</evidence>
<feature type="domain" description="C2H2-type" evidence="11">
    <location>
        <begin position="422"/>
        <end position="449"/>
    </location>
</feature>
<name>A0AAG5D2Y0_ANOAO</name>
<keyword evidence="2" id="KW-0479">Metal-binding</keyword>
<evidence type="ECO:0000256" key="6">
    <source>
        <dbReference type="ARBA" id="ARBA00023015"/>
    </source>
</evidence>
<keyword evidence="6" id="KW-0805">Transcription regulation</keyword>
<dbReference type="InterPro" id="IPR013087">
    <property type="entry name" value="Znf_C2H2_type"/>
</dbReference>
<keyword evidence="3" id="KW-0677">Repeat</keyword>
<keyword evidence="5" id="KW-0862">Zinc</keyword>
<dbReference type="Pfam" id="PF12874">
    <property type="entry name" value="zf-met"/>
    <property type="match status" value="1"/>
</dbReference>
<dbReference type="Gene3D" id="3.30.160.60">
    <property type="entry name" value="Classic Zinc Finger"/>
    <property type="match status" value="7"/>
</dbReference>
<accession>A0AAG5D2Y0</accession>